<protein>
    <recommendedName>
        <fullName evidence="3">SET domain-containing protein</fullName>
    </recommendedName>
</protein>
<comment type="caution">
    <text evidence="1">The sequence shown here is derived from an EMBL/GenBank/DDBJ whole genome shotgun (WGS) entry which is preliminary data.</text>
</comment>
<sequence>MAAKCATAPGAKDYCFKTRSGLLLDPTDVSGQLSSHPAPGLPWLPTDFTLACINEPPRGAGGTSVTVEDDPGDPNGLLCVAARDIAPGEELFMDYGICFDRTSYGRTTDD</sequence>
<dbReference type="EMBL" id="JADXDR010000063">
    <property type="protein sequence ID" value="KAI7841508.1"/>
    <property type="molecule type" value="Genomic_DNA"/>
</dbReference>
<dbReference type="InterPro" id="IPR046341">
    <property type="entry name" value="SET_dom_sf"/>
</dbReference>
<keyword evidence="2" id="KW-1185">Reference proteome</keyword>
<reference evidence="1" key="1">
    <citation type="submission" date="2020-11" db="EMBL/GenBank/DDBJ databases">
        <title>Chlorella ohadii genome sequencing and assembly.</title>
        <authorList>
            <person name="Murik O."/>
            <person name="Treves H."/>
            <person name="Kedem I."/>
            <person name="Shotland Y."/>
            <person name="Kaplan A."/>
        </authorList>
    </citation>
    <scope>NUCLEOTIDE SEQUENCE</scope>
    <source>
        <strain evidence="1">1</strain>
    </source>
</reference>
<dbReference type="SUPFAM" id="SSF82199">
    <property type="entry name" value="SET domain"/>
    <property type="match status" value="1"/>
</dbReference>
<evidence type="ECO:0008006" key="3">
    <source>
        <dbReference type="Google" id="ProtNLM"/>
    </source>
</evidence>
<dbReference type="AlphaFoldDB" id="A0AAD5DS52"/>
<dbReference type="Proteomes" id="UP001205105">
    <property type="component" value="Unassembled WGS sequence"/>
</dbReference>
<organism evidence="1 2">
    <name type="scientific">Chlorella ohadii</name>
    <dbReference type="NCBI Taxonomy" id="2649997"/>
    <lineage>
        <taxon>Eukaryota</taxon>
        <taxon>Viridiplantae</taxon>
        <taxon>Chlorophyta</taxon>
        <taxon>core chlorophytes</taxon>
        <taxon>Trebouxiophyceae</taxon>
        <taxon>Chlorellales</taxon>
        <taxon>Chlorellaceae</taxon>
        <taxon>Chlorella clade</taxon>
        <taxon>Chlorella</taxon>
    </lineage>
</organism>
<proteinExistence type="predicted"/>
<evidence type="ECO:0000313" key="1">
    <source>
        <dbReference type="EMBL" id="KAI7841508.1"/>
    </source>
</evidence>
<accession>A0AAD5DS52</accession>
<gene>
    <name evidence="1" type="ORF">COHA_004900</name>
</gene>
<name>A0AAD5DS52_9CHLO</name>
<dbReference type="CDD" id="cd08161">
    <property type="entry name" value="SET"/>
    <property type="match status" value="1"/>
</dbReference>
<evidence type="ECO:0000313" key="2">
    <source>
        <dbReference type="Proteomes" id="UP001205105"/>
    </source>
</evidence>